<evidence type="ECO:0000313" key="9">
    <source>
        <dbReference type="EMBL" id="DAE21077.1"/>
    </source>
</evidence>
<dbReference type="PANTHER" id="PTHR43749:SF2">
    <property type="entry name" value="RNA-SPLICING LIGASE RTCB"/>
    <property type="match status" value="1"/>
</dbReference>
<organism evidence="9">
    <name type="scientific">Siphoviridae sp. ctRCE13</name>
    <dbReference type="NCBI Taxonomy" id="2826332"/>
    <lineage>
        <taxon>Viruses</taxon>
        <taxon>Duplodnaviria</taxon>
        <taxon>Heunggongvirae</taxon>
        <taxon>Uroviricota</taxon>
        <taxon>Caudoviricetes</taxon>
    </lineage>
</organism>
<name>A0A8S5QQR3_9CAUD</name>
<dbReference type="GO" id="GO:0006281">
    <property type="term" value="P:DNA repair"/>
    <property type="evidence" value="ECO:0007669"/>
    <property type="project" value="TreeGrafter"/>
</dbReference>
<dbReference type="EMBL" id="BK015707">
    <property type="protein sequence ID" value="DAE21077.1"/>
    <property type="molecule type" value="Genomic_DNA"/>
</dbReference>
<keyword evidence="5" id="KW-0547">Nucleotide-binding</keyword>
<dbReference type="GO" id="GO:0006396">
    <property type="term" value="P:RNA processing"/>
    <property type="evidence" value="ECO:0007669"/>
    <property type="project" value="InterPro"/>
</dbReference>
<dbReference type="EC" id="6.5.1.8" evidence="2"/>
<reference evidence="9" key="1">
    <citation type="journal article" date="2021" name="Proc. Natl. Acad. Sci. U.S.A.">
        <title>A Catalog of Tens of Thousands of Viruses from Human Metagenomes Reveals Hidden Associations with Chronic Diseases.</title>
        <authorList>
            <person name="Tisza M.J."/>
            <person name="Buck C.B."/>
        </authorList>
    </citation>
    <scope>NUCLEOTIDE SEQUENCE</scope>
    <source>
        <strain evidence="9">CtRCE13</strain>
    </source>
</reference>
<evidence type="ECO:0000256" key="7">
    <source>
        <dbReference type="ARBA" id="ARBA00023211"/>
    </source>
</evidence>
<dbReference type="Pfam" id="PF01139">
    <property type="entry name" value="RtcB"/>
    <property type="match status" value="1"/>
</dbReference>
<dbReference type="GO" id="GO:0003909">
    <property type="term" value="F:DNA ligase activity"/>
    <property type="evidence" value="ECO:0007669"/>
    <property type="project" value="TreeGrafter"/>
</dbReference>
<dbReference type="PANTHER" id="PTHR43749">
    <property type="entry name" value="RNA-SPLICING LIGASE RTCB"/>
    <property type="match status" value="1"/>
</dbReference>
<dbReference type="GO" id="GO:0170057">
    <property type="term" value="F:RNA ligase (GTP) activity"/>
    <property type="evidence" value="ECO:0007669"/>
    <property type="project" value="UniProtKB-EC"/>
</dbReference>
<dbReference type="GO" id="GO:0030145">
    <property type="term" value="F:manganese ion binding"/>
    <property type="evidence" value="ECO:0007669"/>
    <property type="project" value="TreeGrafter"/>
</dbReference>
<keyword evidence="6" id="KW-0342">GTP-binding</keyword>
<dbReference type="InterPro" id="IPR036025">
    <property type="entry name" value="RtcB-like_sf"/>
</dbReference>
<keyword evidence="3 9" id="KW-0436">Ligase</keyword>
<evidence type="ECO:0000256" key="8">
    <source>
        <dbReference type="ARBA" id="ARBA00047746"/>
    </source>
</evidence>
<keyword evidence="4" id="KW-0479">Metal-binding</keyword>
<evidence type="ECO:0000256" key="4">
    <source>
        <dbReference type="ARBA" id="ARBA00022723"/>
    </source>
</evidence>
<sequence length="73" mass="8067">MSDLKIFTNNIEVKAKQQINLLLEQEPFKDCKVRIMPDVHAGKGCVIGFTADLGDKVIPNIVGVDIGCRYAMC</sequence>
<dbReference type="SUPFAM" id="SSF103365">
    <property type="entry name" value="Hypothetical protein PH1602"/>
    <property type="match status" value="1"/>
</dbReference>
<keyword evidence="7" id="KW-0464">Manganese</keyword>
<dbReference type="Gene3D" id="3.90.1860.10">
    <property type="entry name" value="tRNA-splicing ligase RtcB"/>
    <property type="match status" value="1"/>
</dbReference>
<protein>
    <recommendedName>
        <fullName evidence="2">3'-phosphate/5'-hydroxy nucleic acid ligase</fullName>
        <ecNumber evidence="2">6.5.1.8</ecNumber>
    </recommendedName>
</protein>
<dbReference type="GO" id="GO:0005525">
    <property type="term" value="F:GTP binding"/>
    <property type="evidence" value="ECO:0007669"/>
    <property type="project" value="UniProtKB-KW"/>
</dbReference>
<evidence type="ECO:0000256" key="5">
    <source>
        <dbReference type="ARBA" id="ARBA00022741"/>
    </source>
</evidence>
<accession>A0A8S5QQR3</accession>
<comment type="cofactor">
    <cofactor evidence="1">
        <name>Mn(2+)</name>
        <dbReference type="ChEBI" id="CHEBI:29035"/>
    </cofactor>
</comment>
<proteinExistence type="predicted"/>
<evidence type="ECO:0000256" key="6">
    <source>
        <dbReference type="ARBA" id="ARBA00023134"/>
    </source>
</evidence>
<dbReference type="InterPro" id="IPR052915">
    <property type="entry name" value="RtcB-like"/>
</dbReference>
<comment type="catalytic activity">
    <reaction evidence="8">
        <text>a 3'-end 3'-phospho-ribonucleotide-RNA + a 5'-end dephospho-ribonucleoside-RNA + GTP = a ribonucleotidyl-ribonucleotide-RNA + GMP + diphosphate</text>
        <dbReference type="Rhea" id="RHEA:68076"/>
        <dbReference type="Rhea" id="RHEA-COMP:10463"/>
        <dbReference type="Rhea" id="RHEA-COMP:13936"/>
        <dbReference type="Rhea" id="RHEA-COMP:17355"/>
        <dbReference type="ChEBI" id="CHEBI:33019"/>
        <dbReference type="ChEBI" id="CHEBI:37565"/>
        <dbReference type="ChEBI" id="CHEBI:58115"/>
        <dbReference type="ChEBI" id="CHEBI:83062"/>
        <dbReference type="ChEBI" id="CHEBI:138284"/>
        <dbReference type="ChEBI" id="CHEBI:173118"/>
        <dbReference type="EC" id="6.5.1.8"/>
    </reaction>
</comment>
<evidence type="ECO:0000256" key="2">
    <source>
        <dbReference type="ARBA" id="ARBA00012726"/>
    </source>
</evidence>
<evidence type="ECO:0000256" key="3">
    <source>
        <dbReference type="ARBA" id="ARBA00022598"/>
    </source>
</evidence>
<dbReference type="InterPro" id="IPR001233">
    <property type="entry name" value="RtcB"/>
</dbReference>
<evidence type="ECO:0000256" key="1">
    <source>
        <dbReference type="ARBA" id="ARBA00001936"/>
    </source>
</evidence>
<dbReference type="GO" id="GO:0042245">
    <property type="term" value="P:RNA repair"/>
    <property type="evidence" value="ECO:0007669"/>
    <property type="project" value="TreeGrafter"/>
</dbReference>